<dbReference type="AlphaFoldDB" id="A0A1H9LLB5"/>
<dbReference type="EMBL" id="FOGJ01000002">
    <property type="protein sequence ID" value="SER11915.1"/>
    <property type="molecule type" value="Genomic_DNA"/>
</dbReference>
<dbReference type="RefSeq" id="WP_022755789.1">
    <property type="nucleotide sequence ID" value="NZ_CM009896.1"/>
</dbReference>
<dbReference type="Proteomes" id="UP000245488">
    <property type="component" value="Chromosome"/>
</dbReference>
<proteinExistence type="predicted"/>
<dbReference type="EMBL" id="NXNG01000001">
    <property type="protein sequence ID" value="PWT28582.1"/>
    <property type="molecule type" value="Genomic_DNA"/>
</dbReference>
<gene>
    <name evidence="2" type="ORF">CPT75_16410</name>
    <name evidence="3" type="ORF">SAMN04487884_102102</name>
</gene>
<evidence type="ECO:0000259" key="1">
    <source>
        <dbReference type="Pfam" id="PF17032"/>
    </source>
</evidence>
<dbReference type="Proteomes" id="UP000182584">
    <property type="component" value="Unassembled WGS sequence"/>
</dbReference>
<protein>
    <submittedName>
        <fullName evidence="2">Zinc-ribbon domain-containing protein</fullName>
    </submittedName>
    <submittedName>
        <fullName evidence="3">Zinc-ribbon family protein</fullName>
    </submittedName>
</protein>
<evidence type="ECO:0000313" key="2">
    <source>
        <dbReference type="EMBL" id="PWT28582.1"/>
    </source>
</evidence>
<dbReference type="InterPro" id="IPR031493">
    <property type="entry name" value="Zinc_ribbon_15"/>
</dbReference>
<organism evidence="3 4">
    <name type="scientific">Butyrivibrio fibrisolvens</name>
    <dbReference type="NCBI Taxonomy" id="831"/>
    <lineage>
        <taxon>Bacteria</taxon>
        <taxon>Bacillati</taxon>
        <taxon>Bacillota</taxon>
        <taxon>Clostridia</taxon>
        <taxon>Lachnospirales</taxon>
        <taxon>Lachnospiraceae</taxon>
        <taxon>Butyrivibrio</taxon>
    </lineage>
</organism>
<dbReference type="eggNOG" id="ENOG5033H2S">
    <property type="taxonomic scope" value="Bacteria"/>
</dbReference>
<reference evidence="3 4" key="1">
    <citation type="submission" date="2016-10" db="EMBL/GenBank/DDBJ databases">
        <authorList>
            <person name="de Groot N.N."/>
        </authorList>
    </citation>
    <scope>NUCLEOTIDE SEQUENCE [LARGE SCALE GENOMIC DNA]</scope>
    <source>
        <strain evidence="3 4">AR40</strain>
    </source>
</reference>
<keyword evidence="5" id="KW-1185">Reference proteome</keyword>
<evidence type="ECO:0000313" key="3">
    <source>
        <dbReference type="EMBL" id="SER11915.1"/>
    </source>
</evidence>
<dbReference type="Pfam" id="PF17032">
    <property type="entry name" value="Zn_ribbon_15"/>
    <property type="match status" value="1"/>
</dbReference>
<name>A0A1H9LLB5_BUTFI</name>
<sequence length="78" mass="8911">MVIIYGSKKKLKLDKDLGRCVCPNCHHQVERTLAREKTYVTLFYIPVLGWTSKKFILCPCCGDSEVLTGSKYKELKNA</sequence>
<evidence type="ECO:0000313" key="4">
    <source>
        <dbReference type="Proteomes" id="UP000182584"/>
    </source>
</evidence>
<feature type="domain" description="Zinc-ribbon 15" evidence="1">
    <location>
        <begin position="21"/>
        <end position="63"/>
    </location>
</feature>
<dbReference type="OrthoDB" id="166721at2"/>
<reference evidence="2 5" key="2">
    <citation type="submission" date="2017-09" db="EMBL/GenBank/DDBJ databases">
        <title>High-quality draft genome sequence of Butyrivibrio fibrisolvens INBov1, isolated from cow rumen.</title>
        <authorList>
            <person name="Rodriguez Hernaez J."/>
            <person name="Rivarola M."/>
            <person name="Paniego N."/>
            <person name="Cravero S."/>
            <person name="Ceron Cucchi M."/>
            <person name="Martinez M.C."/>
        </authorList>
    </citation>
    <scope>NUCLEOTIDE SEQUENCE [LARGE SCALE GENOMIC DNA]</scope>
    <source>
        <strain evidence="2 5">INBov1</strain>
    </source>
</reference>
<accession>A0A1H9LLB5</accession>
<evidence type="ECO:0000313" key="5">
    <source>
        <dbReference type="Proteomes" id="UP000245488"/>
    </source>
</evidence>